<keyword evidence="2" id="KW-0378">Hydrolase</keyword>
<dbReference type="GO" id="GO:0046872">
    <property type="term" value="F:metal ion binding"/>
    <property type="evidence" value="ECO:0007669"/>
    <property type="project" value="UniProtKB-KW"/>
</dbReference>
<dbReference type="EC" id="3.5.1.88" evidence="2"/>
<name>A0A917TAI2_9ACTN</name>
<protein>
    <recommendedName>
        <fullName evidence="2">Peptide deformylase</fullName>
        <shortName evidence="2">PDF</shortName>
        <ecNumber evidence="2">3.5.1.88</ecNumber>
    </recommendedName>
    <alternativeName>
        <fullName evidence="2">Polypeptide deformylase</fullName>
    </alternativeName>
</protein>
<sequence length="212" mass="23455">MDPRRTVAGDLADGAYLVRLMSGLGIRQLGAAPILTRTDHAPFDLPAERAEAEQAVHGLRRMAARVETLYPFGGGMGIAAPQIGIPRRVAIVRPPDGADLVVLVNPVVLASQPLPVRARKHYEGCLSFFGVRGQVRRPEWIHVRHQTLDGECRRTLFRGALARLVEHEIDHLDGVLYHQLLDAGDRLIPVGEYRKFTPIRRPPTGMPLPRTP</sequence>
<dbReference type="InterPro" id="IPR036821">
    <property type="entry name" value="Peptide_deformylase_sf"/>
</dbReference>
<dbReference type="PANTHER" id="PTHR10458:SF22">
    <property type="entry name" value="PEPTIDE DEFORMYLASE"/>
    <property type="match status" value="1"/>
</dbReference>
<evidence type="ECO:0000313" key="4">
    <source>
        <dbReference type="Proteomes" id="UP000642070"/>
    </source>
</evidence>
<reference evidence="3" key="2">
    <citation type="submission" date="2020-09" db="EMBL/GenBank/DDBJ databases">
        <authorList>
            <person name="Sun Q."/>
            <person name="Ohkuma M."/>
        </authorList>
    </citation>
    <scope>NUCLEOTIDE SEQUENCE</scope>
    <source>
        <strain evidence="3">JCM 19831</strain>
    </source>
</reference>
<dbReference type="AlphaFoldDB" id="A0A917TAI2"/>
<dbReference type="GO" id="GO:0006412">
    <property type="term" value="P:translation"/>
    <property type="evidence" value="ECO:0007669"/>
    <property type="project" value="UniProtKB-UniRule"/>
</dbReference>
<comment type="function">
    <text evidence="2">Removes the formyl group from the N-terminal Met of newly synthesized proteins. Requires at least a dipeptide for an efficient rate of reaction. N-terminal L-methionine is a prerequisite for activity but the enzyme has broad specificity at other positions.</text>
</comment>
<reference evidence="3" key="1">
    <citation type="journal article" date="2014" name="Int. J. Syst. Evol. Microbiol.">
        <title>Complete genome sequence of Corynebacterium casei LMG S-19264T (=DSM 44701T), isolated from a smear-ripened cheese.</title>
        <authorList>
            <consortium name="US DOE Joint Genome Institute (JGI-PGF)"/>
            <person name="Walter F."/>
            <person name="Albersmeier A."/>
            <person name="Kalinowski J."/>
            <person name="Ruckert C."/>
        </authorList>
    </citation>
    <scope>NUCLEOTIDE SEQUENCE</scope>
    <source>
        <strain evidence="3">JCM 19831</strain>
    </source>
</reference>
<dbReference type="PANTHER" id="PTHR10458">
    <property type="entry name" value="PEPTIDE DEFORMYLASE"/>
    <property type="match status" value="1"/>
</dbReference>
<feature type="binding site" evidence="2">
    <location>
        <position position="171"/>
    </location>
    <ligand>
        <name>Fe cation</name>
        <dbReference type="ChEBI" id="CHEBI:24875"/>
    </ligand>
</feature>
<evidence type="ECO:0000256" key="2">
    <source>
        <dbReference type="HAMAP-Rule" id="MF_00163"/>
    </source>
</evidence>
<proteinExistence type="inferred from homology"/>
<dbReference type="Proteomes" id="UP000642070">
    <property type="component" value="Unassembled WGS sequence"/>
</dbReference>
<evidence type="ECO:0000313" key="3">
    <source>
        <dbReference type="EMBL" id="GGM16346.1"/>
    </source>
</evidence>
<gene>
    <name evidence="2" type="primary">def</name>
    <name evidence="3" type="ORF">GCM10007977_017020</name>
</gene>
<dbReference type="Gene3D" id="3.90.45.10">
    <property type="entry name" value="Peptide deformylase"/>
    <property type="match status" value="1"/>
</dbReference>
<dbReference type="HAMAP" id="MF_00163">
    <property type="entry name" value="Pep_deformylase"/>
    <property type="match status" value="1"/>
</dbReference>
<dbReference type="PRINTS" id="PR01576">
    <property type="entry name" value="PDEFORMYLASE"/>
</dbReference>
<keyword evidence="4" id="KW-1185">Reference proteome</keyword>
<dbReference type="InterPro" id="IPR023635">
    <property type="entry name" value="Peptide_deformylase"/>
</dbReference>
<feature type="binding site" evidence="2">
    <location>
        <position position="167"/>
    </location>
    <ligand>
        <name>Fe cation</name>
        <dbReference type="ChEBI" id="CHEBI:24875"/>
    </ligand>
</feature>
<comment type="similarity">
    <text evidence="1 2">Belongs to the polypeptide deformylase family.</text>
</comment>
<feature type="active site" evidence="2">
    <location>
        <position position="168"/>
    </location>
</feature>
<organism evidence="3 4">
    <name type="scientific">Dactylosporangium sucinum</name>
    <dbReference type="NCBI Taxonomy" id="1424081"/>
    <lineage>
        <taxon>Bacteria</taxon>
        <taxon>Bacillati</taxon>
        <taxon>Actinomycetota</taxon>
        <taxon>Actinomycetes</taxon>
        <taxon>Micromonosporales</taxon>
        <taxon>Micromonosporaceae</taxon>
        <taxon>Dactylosporangium</taxon>
    </lineage>
</organism>
<comment type="catalytic activity">
    <reaction evidence="2">
        <text>N-terminal N-formyl-L-methionyl-[peptide] + H2O = N-terminal L-methionyl-[peptide] + formate</text>
        <dbReference type="Rhea" id="RHEA:24420"/>
        <dbReference type="Rhea" id="RHEA-COMP:10639"/>
        <dbReference type="Rhea" id="RHEA-COMP:10640"/>
        <dbReference type="ChEBI" id="CHEBI:15377"/>
        <dbReference type="ChEBI" id="CHEBI:15740"/>
        <dbReference type="ChEBI" id="CHEBI:49298"/>
        <dbReference type="ChEBI" id="CHEBI:64731"/>
        <dbReference type="EC" id="3.5.1.88"/>
    </reaction>
</comment>
<dbReference type="Pfam" id="PF01327">
    <property type="entry name" value="Pep_deformylase"/>
    <property type="match status" value="1"/>
</dbReference>
<dbReference type="EMBL" id="BMPI01000006">
    <property type="protein sequence ID" value="GGM16346.1"/>
    <property type="molecule type" value="Genomic_DNA"/>
</dbReference>
<dbReference type="RefSeq" id="WP_229834461.1">
    <property type="nucleotide sequence ID" value="NZ_BMPI01000006.1"/>
</dbReference>
<keyword evidence="2" id="KW-0408">Iron</keyword>
<keyword evidence="2" id="KW-0648">Protein biosynthesis</keyword>
<evidence type="ECO:0000256" key="1">
    <source>
        <dbReference type="ARBA" id="ARBA00010759"/>
    </source>
</evidence>
<keyword evidence="2" id="KW-0479">Metal-binding</keyword>
<comment type="caution">
    <text evidence="3">The sequence shown here is derived from an EMBL/GenBank/DDBJ whole genome shotgun (WGS) entry which is preliminary data.</text>
</comment>
<accession>A0A917TAI2</accession>
<dbReference type="SUPFAM" id="SSF56420">
    <property type="entry name" value="Peptide deformylase"/>
    <property type="match status" value="1"/>
</dbReference>
<dbReference type="GO" id="GO:0042586">
    <property type="term" value="F:peptide deformylase activity"/>
    <property type="evidence" value="ECO:0007669"/>
    <property type="project" value="UniProtKB-UniRule"/>
</dbReference>
<comment type="cofactor">
    <cofactor evidence="2">
        <name>Fe(2+)</name>
        <dbReference type="ChEBI" id="CHEBI:29033"/>
    </cofactor>
    <text evidence="2">Binds 1 Fe(2+) ion.</text>
</comment>
<feature type="binding site" evidence="2">
    <location>
        <position position="125"/>
    </location>
    <ligand>
        <name>Fe cation</name>
        <dbReference type="ChEBI" id="CHEBI:24875"/>
    </ligand>
</feature>